<dbReference type="PANTHER" id="PTHR45138">
    <property type="entry name" value="REGULATORY COMPONENTS OF SENSORY TRANSDUCTION SYSTEM"/>
    <property type="match status" value="1"/>
</dbReference>
<dbReference type="SUPFAM" id="SSF55073">
    <property type="entry name" value="Nucleotide cyclase"/>
    <property type="match status" value="1"/>
</dbReference>
<sequence length="341" mass="38388">MSRRQLMQMLFDEYAELYLGRDPRLLEHFSHDFSGYTGCGDFLVQDVSQWHEITRLDFSQVPEPIRWEMQDIAFQDLADTVIAVTAFFHIHLPVPDAILASETARLVLIFRQEADGWKVAHSGISLPYRVAARAGEVYPLEDLHNRNLRLEALIESRTRELEDANRRLEKLSRMDGLTGIANRRTFDLTLKQEWRRAQRRQRPLSLVMLDVDHFKSYNDGYGHLAGDEVLITLARILAQQARRAGDLAARYGGEEFVLLLPDCLEPAARQVAENVRTALHEQVLPHHGSPWGIVTVSLGVAGCVPQAGQTSTSLLQAADAALYQAKQAGRDSIRQVAVGEG</sequence>
<reference evidence="6" key="1">
    <citation type="submission" date="2017-06" db="EMBL/GenBank/DDBJ databases">
        <title>Whole genome sequence of Laribacter hongkongensis LHGZ1.</title>
        <authorList>
            <person name="Chen D."/>
            <person name="Wu H."/>
            <person name="Chen J."/>
        </authorList>
    </citation>
    <scope>NUCLEOTIDE SEQUENCE [LARGE SCALE GENOMIC DNA]</scope>
    <source>
        <strain evidence="6">LHGZ1</strain>
    </source>
</reference>
<gene>
    <name evidence="5" type="ORF">LHGZ1_0836</name>
</gene>
<keyword evidence="3" id="KW-0175">Coiled coil</keyword>
<dbReference type="Gene3D" id="3.10.450.50">
    <property type="match status" value="1"/>
</dbReference>
<dbReference type="AlphaFoldDB" id="A0A248LFY1"/>
<dbReference type="InterPro" id="IPR029787">
    <property type="entry name" value="Nucleotide_cyclase"/>
</dbReference>
<dbReference type="EMBL" id="CP022115">
    <property type="protein sequence ID" value="ASJ23667.1"/>
    <property type="molecule type" value="Genomic_DNA"/>
</dbReference>
<dbReference type="SMART" id="SM00267">
    <property type="entry name" value="GGDEF"/>
    <property type="match status" value="1"/>
</dbReference>
<dbReference type="RefSeq" id="WP_088860230.1">
    <property type="nucleotide sequence ID" value="NZ_CP022115.1"/>
</dbReference>
<dbReference type="InterPro" id="IPR032710">
    <property type="entry name" value="NTF2-like_dom_sf"/>
</dbReference>
<organism evidence="5 6">
    <name type="scientific">Laribacter hongkongensis</name>
    <dbReference type="NCBI Taxonomy" id="168471"/>
    <lineage>
        <taxon>Bacteria</taxon>
        <taxon>Pseudomonadati</taxon>
        <taxon>Pseudomonadota</taxon>
        <taxon>Betaproteobacteria</taxon>
        <taxon>Neisseriales</taxon>
        <taxon>Aquaspirillaceae</taxon>
        <taxon>Laribacter</taxon>
    </lineage>
</organism>
<dbReference type="InterPro" id="IPR037401">
    <property type="entry name" value="SnoaL-like"/>
</dbReference>
<evidence type="ECO:0000256" key="2">
    <source>
        <dbReference type="ARBA" id="ARBA00034247"/>
    </source>
</evidence>
<dbReference type="Pfam" id="PF13474">
    <property type="entry name" value="SnoaL_3"/>
    <property type="match status" value="1"/>
</dbReference>
<dbReference type="InterPro" id="IPR050469">
    <property type="entry name" value="Diguanylate_Cyclase"/>
</dbReference>
<dbReference type="Pfam" id="PF00990">
    <property type="entry name" value="GGDEF"/>
    <property type="match status" value="1"/>
</dbReference>
<dbReference type="Proteomes" id="UP000197424">
    <property type="component" value="Chromosome"/>
</dbReference>
<dbReference type="PROSITE" id="PS50887">
    <property type="entry name" value="GGDEF"/>
    <property type="match status" value="1"/>
</dbReference>
<accession>A0A248LFY1</accession>
<dbReference type="FunFam" id="3.30.70.270:FF:000001">
    <property type="entry name" value="Diguanylate cyclase domain protein"/>
    <property type="match status" value="1"/>
</dbReference>
<comment type="catalytic activity">
    <reaction evidence="2">
        <text>2 GTP = 3',3'-c-di-GMP + 2 diphosphate</text>
        <dbReference type="Rhea" id="RHEA:24898"/>
        <dbReference type="ChEBI" id="CHEBI:33019"/>
        <dbReference type="ChEBI" id="CHEBI:37565"/>
        <dbReference type="ChEBI" id="CHEBI:58805"/>
        <dbReference type="EC" id="2.7.7.65"/>
    </reaction>
</comment>
<dbReference type="NCBIfam" id="TIGR00254">
    <property type="entry name" value="GGDEF"/>
    <property type="match status" value="1"/>
</dbReference>
<dbReference type="InterPro" id="IPR000160">
    <property type="entry name" value="GGDEF_dom"/>
</dbReference>
<dbReference type="GO" id="GO:0043709">
    <property type="term" value="P:cell adhesion involved in single-species biofilm formation"/>
    <property type="evidence" value="ECO:0007669"/>
    <property type="project" value="TreeGrafter"/>
</dbReference>
<dbReference type="EC" id="2.7.7.65" evidence="1"/>
<evidence type="ECO:0000256" key="1">
    <source>
        <dbReference type="ARBA" id="ARBA00012528"/>
    </source>
</evidence>
<dbReference type="GO" id="GO:1902201">
    <property type="term" value="P:negative regulation of bacterial-type flagellum-dependent cell motility"/>
    <property type="evidence" value="ECO:0007669"/>
    <property type="project" value="TreeGrafter"/>
</dbReference>
<dbReference type="OrthoDB" id="9813903at2"/>
<dbReference type="GO" id="GO:0052621">
    <property type="term" value="F:diguanylate cyclase activity"/>
    <property type="evidence" value="ECO:0007669"/>
    <property type="project" value="UniProtKB-EC"/>
</dbReference>
<evidence type="ECO:0000259" key="4">
    <source>
        <dbReference type="PROSITE" id="PS50887"/>
    </source>
</evidence>
<dbReference type="SUPFAM" id="SSF54427">
    <property type="entry name" value="NTF2-like"/>
    <property type="match status" value="1"/>
</dbReference>
<name>A0A248LFY1_9NEIS</name>
<protein>
    <recommendedName>
        <fullName evidence="1">diguanylate cyclase</fullName>
        <ecNumber evidence="1">2.7.7.65</ecNumber>
    </recommendedName>
</protein>
<dbReference type="PANTHER" id="PTHR45138:SF9">
    <property type="entry name" value="DIGUANYLATE CYCLASE DGCM-RELATED"/>
    <property type="match status" value="1"/>
</dbReference>
<proteinExistence type="predicted"/>
<evidence type="ECO:0000313" key="5">
    <source>
        <dbReference type="EMBL" id="ASJ23667.1"/>
    </source>
</evidence>
<feature type="coiled-coil region" evidence="3">
    <location>
        <begin position="140"/>
        <end position="174"/>
    </location>
</feature>
<evidence type="ECO:0000256" key="3">
    <source>
        <dbReference type="SAM" id="Coils"/>
    </source>
</evidence>
<dbReference type="Gene3D" id="3.30.70.270">
    <property type="match status" value="1"/>
</dbReference>
<dbReference type="InterPro" id="IPR043128">
    <property type="entry name" value="Rev_trsase/Diguanyl_cyclase"/>
</dbReference>
<dbReference type="GO" id="GO:0005886">
    <property type="term" value="C:plasma membrane"/>
    <property type="evidence" value="ECO:0007669"/>
    <property type="project" value="TreeGrafter"/>
</dbReference>
<dbReference type="CDD" id="cd01949">
    <property type="entry name" value="GGDEF"/>
    <property type="match status" value="1"/>
</dbReference>
<evidence type="ECO:0000313" key="6">
    <source>
        <dbReference type="Proteomes" id="UP000197424"/>
    </source>
</evidence>
<feature type="domain" description="GGDEF" evidence="4">
    <location>
        <begin position="202"/>
        <end position="338"/>
    </location>
</feature>